<dbReference type="STRING" id="334253.SAMN04487943_102124"/>
<organism evidence="1 2">
    <name type="scientific">Gracilibacillus orientalis</name>
    <dbReference type="NCBI Taxonomy" id="334253"/>
    <lineage>
        <taxon>Bacteria</taxon>
        <taxon>Bacillati</taxon>
        <taxon>Bacillota</taxon>
        <taxon>Bacilli</taxon>
        <taxon>Bacillales</taxon>
        <taxon>Bacillaceae</taxon>
        <taxon>Gracilibacillus</taxon>
    </lineage>
</organism>
<proteinExistence type="predicted"/>
<reference evidence="2" key="1">
    <citation type="submission" date="2016-10" db="EMBL/GenBank/DDBJ databases">
        <authorList>
            <person name="Varghese N."/>
            <person name="Submissions S."/>
        </authorList>
    </citation>
    <scope>NUCLEOTIDE SEQUENCE [LARGE SCALE GENOMIC DNA]</scope>
    <source>
        <strain evidence="2">CGMCC 1.4250</strain>
    </source>
</reference>
<keyword evidence="2" id="KW-1185">Reference proteome</keyword>
<evidence type="ECO:0000313" key="2">
    <source>
        <dbReference type="Proteomes" id="UP000198565"/>
    </source>
</evidence>
<dbReference type="OrthoDB" id="2574769at2"/>
<evidence type="ECO:0000313" key="1">
    <source>
        <dbReference type="EMBL" id="SFL53900.1"/>
    </source>
</evidence>
<sequence>MENELLKNGLSIIASCKRETGDIWHAHFGAASIAAYFFVKENDLSAETMNKIQLEAKVMAGKNMLPSIATNYETIRTEAAEQKIMQSLDRSIDSLHWVGHNVIYAAQSILAMRELDGWGNDEEIEGICNLISAFEKTIPGRSWLGYSARDVRDFIIEEMGEFPSISNPTQLSDVILNEVASFSTIYRAEAHHDLIGHLLTFSHSLNVLYDLGYSEYFQRGLPAVFQLVKALRVSQHLTHDKLPKLRSPVDRLPLAKAERSLWQPIEGKYWQADFSEDDWDYGHVFKFPYSFYNHYHRGSDSSAKALENFRYIVYVPE</sequence>
<dbReference type="RefSeq" id="WP_091481566.1">
    <property type="nucleotide sequence ID" value="NZ_FOTR01000002.1"/>
</dbReference>
<dbReference type="EMBL" id="FOTR01000002">
    <property type="protein sequence ID" value="SFL53900.1"/>
    <property type="molecule type" value="Genomic_DNA"/>
</dbReference>
<protein>
    <submittedName>
        <fullName evidence="1">Uncharacterized protein</fullName>
    </submittedName>
</protein>
<dbReference type="Proteomes" id="UP000198565">
    <property type="component" value="Unassembled WGS sequence"/>
</dbReference>
<dbReference type="AlphaFoldDB" id="A0A1I4IHT6"/>
<accession>A0A1I4IHT6</accession>
<gene>
    <name evidence="1" type="ORF">SAMN04487943_102124</name>
</gene>
<name>A0A1I4IHT6_9BACI</name>